<dbReference type="InterPro" id="IPR007344">
    <property type="entry name" value="GrpB/CoaE"/>
</dbReference>
<evidence type="ECO:0000256" key="5">
    <source>
        <dbReference type="ARBA" id="ARBA00022840"/>
    </source>
</evidence>
<keyword evidence="6" id="KW-0808">Transferase</keyword>
<evidence type="ECO:0000256" key="6">
    <source>
        <dbReference type="HAMAP-Rule" id="MF_00376"/>
    </source>
</evidence>
<comment type="pathway">
    <text evidence="6">Cofactor biosynthesis; coenzyme A biosynthesis; CoA from (R)-pantothenate: step 5/5.</text>
</comment>
<dbReference type="GO" id="GO:0015937">
    <property type="term" value="P:coenzyme A biosynthetic process"/>
    <property type="evidence" value="ECO:0007669"/>
    <property type="project" value="UniProtKB-UniRule"/>
</dbReference>
<dbReference type="Gene3D" id="3.30.460.10">
    <property type="entry name" value="Beta Polymerase, domain 2"/>
    <property type="match status" value="1"/>
</dbReference>
<dbReference type="PANTHER" id="PTHR10695:SF46">
    <property type="entry name" value="BIFUNCTIONAL COENZYME A SYNTHASE-RELATED"/>
    <property type="match status" value="1"/>
</dbReference>
<dbReference type="RefSeq" id="WP_189211104.1">
    <property type="nucleotide sequence ID" value="NZ_BMRB01000002.1"/>
</dbReference>
<dbReference type="AlphaFoldDB" id="A0A918LDR1"/>
<comment type="function">
    <text evidence="6">Catalyzes the phosphorylation of the 3'-hydroxyl group of dephosphocoenzyme A to form coenzyme A.</text>
</comment>
<keyword evidence="5 6" id="KW-0067">ATP-binding</keyword>
<dbReference type="GO" id="GO:0004140">
    <property type="term" value="F:dephospho-CoA kinase activity"/>
    <property type="evidence" value="ECO:0007669"/>
    <property type="project" value="UniProtKB-UniRule"/>
</dbReference>
<feature type="binding site" evidence="6">
    <location>
        <begin position="11"/>
        <end position="16"/>
    </location>
    <ligand>
        <name>ATP</name>
        <dbReference type="ChEBI" id="CHEBI:30616"/>
    </ligand>
</feature>
<comment type="similarity">
    <text evidence="6">Belongs to the CoaE family.</text>
</comment>
<dbReference type="Pfam" id="PF01121">
    <property type="entry name" value="CoaE"/>
    <property type="match status" value="1"/>
</dbReference>
<keyword evidence="9" id="KW-1185">Reference proteome</keyword>
<organism evidence="8 9">
    <name type="scientific">Actinokineospora fastidiosa</name>
    <dbReference type="NCBI Taxonomy" id="1816"/>
    <lineage>
        <taxon>Bacteria</taxon>
        <taxon>Bacillati</taxon>
        <taxon>Actinomycetota</taxon>
        <taxon>Actinomycetes</taxon>
        <taxon>Pseudonocardiales</taxon>
        <taxon>Pseudonocardiaceae</taxon>
        <taxon>Actinokineospora</taxon>
    </lineage>
</organism>
<dbReference type="Proteomes" id="UP000660680">
    <property type="component" value="Unassembled WGS sequence"/>
</dbReference>
<dbReference type="InterPro" id="IPR027417">
    <property type="entry name" value="P-loop_NTPase"/>
</dbReference>
<accession>A0A918LDR1</accession>
<dbReference type="PANTHER" id="PTHR10695">
    <property type="entry name" value="DEPHOSPHO-COA KINASE-RELATED"/>
    <property type="match status" value="1"/>
</dbReference>
<dbReference type="HAMAP" id="MF_00376">
    <property type="entry name" value="Dephospho_CoA_kinase"/>
    <property type="match status" value="1"/>
</dbReference>
<evidence type="ECO:0000256" key="4">
    <source>
        <dbReference type="ARBA" id="ARBA00022741"/>
    </source>
</evidence>
<keyword evidence="3 6" id="KW-0963">Cytoplasm</keyword>
<dbReference type="GO" id="GO:0005737">
    <property type="term" value="C:cytoplasm"/>
    <property type="evidence" value="ECO:0007669"/>
    <property type="project" value="UniProtKB-SubCell"/>
</dbReference>
<evidence type="ECO:0000256" key="3">
    <source>
        <dbReference type="ARBA" id="ARBA00022490"/>
    </source>
</evidence>
<keyword evidence="6 8" id="KW-0418">Kinase</keyword>
<dbReference type="EC" id="2.7.1.24" evidence="6 7"/>
<proteinExistence type="inferred from homology"/>
<reference evidence="8" key="2">
    <citation type="submission" date="2020-09" db="EMBL/GenBank/DDBJ databases">
        <authorList>
            <person name="Sun Q."/>
            <person name="Ohkuma M."/>
        </authorList>
    </citation>
    <scope>NUCLEOTIDE SEQUENCE</scope>
    <source>
        <strain evidence="8">JCM 3276</strain>
    </source>
</reference>
<dbReference type="EMBL" id="BMRB01000002">
    <property type="protein sequence ID" value="GGS34426.1"/>
    <property type="molecule type" value="Genomic_DNA"/>
</dbReference>
<comment type="caution">
    <text evidence="8">The sequence shown here is derived from an EMBL/GenBank/DDBJ whole genome shotgun (WGS) entry which is preliminary data.</text>
</comment>
<evidence type="ECO:0000313" key="8">
    <source>
        <dbReference type="EMBL" id="GGS34426.1"/>
    </source>
</evidence>
<sequence>MLRIGLSGGIGSGKSTVAGRLAEHGALVIDADRVAREVVEPGTDGLAEIAAEFGRDVIVDGALDRAALAARVFTDDDARKRLNAIVHPRVAARTAELIATAPADAVVVHDVPLLVENGLAPFYHLVIIVDAPVETRVERLVGRGLAEADARARIAAQADEAARRALADVWLDNSGTPDLVLAEVDALWADRIVRYEANVRLRRHTPRGAPRLVEYDPTWPAQAERVRARLAAATGCRVDHVGSTSVPGLAAKDVLDFQVTADPATAEALETPLADAGFPHYPGLEDTPYPADDDPARWRKRTHVGADPDRWVNVHIRQEGMPNWRYGLLFPAWLRADAAARAEYEELKRTLAARAGTIIEYGDAKTPWFEQAHGRAEAWARETGWTP</sequence>
<protein>
    <recommendedName>
        <fullName evidence="6 7">Dephospho-CoA kinase</fullName>
        <ecNumber evidence="6 7">2.7.1.24</ecNumber>
    </recommendedName>
    <alternativeName>
        <fullName evidence="6">Dephosphocoenzyme A kinase</fullName>
    </alternativeName>
</protein>
<reference evidence="8" key="1">
    <citation type="journal article" date="2014" name="Int. J. Syst. Evol. Microbiol.">
        <title>Complete genome sequence of Corynebacterium casei LMG S-19264T (=DSM 44701T), isolated from a smear-ripened cheese.</title>
        <authorList>
            <consortium name="US DOE Joint Genome Institute (JGI-PGF)"/>
            <person name="Walter F."/>
            <person name="Albersmeier A."/>
            <person name="Kalinowski J."/>
            <person name="Ruckert C."/>
        </authorList>
    </citation>
    <scope>NUCLEOTIDE SEQUENCE</scope>
    <source>
        <strain evidence="8">JCM 3276</strain>
    </source>
</reference>
<dbReference type="NCBIfam" id="NF002879">
    <property type="entry name" value="PRK03333.1"/>
    <property type="match status" value="1"/>
</dbReference>
<dbReference type="GO" id="GO:0005524">
    <property type="term" value="F:ATP binding"/>
    <property type="evidence" value="ECO:0007669"/>
    <property type="project" value="UniProtKB-UniRule"/>
</dbReference>
<comment type="similarity">
    <text evidence="2">In the C-terminal section; belongs to the UPF0157 (GrpB) family.</text>
</comment>
<evidence type="ECO:0000256" key="7">
    <source>
        <dbReference type="NCBIfam" id="TIGR00152"/>
    </source>
</evidence>
<evidence type="ECO:0000256" key="1">
    <source>
        <dbReference type="ARBA" id="ARBA00008826"/>
    </source>
</evidence>
<dbReference type="InterPro" id="IPR001977">
    <property type="entry name" value="Depp_CoAkinase"/>
</dbReference>
<dbReference type="Pfam" id="PF04229">
    <property type="entry name" value="GrpB"/>
    <property type="match status" value="1"/>
</dbReference>
<evidence type="ECO:0000256" key="2">
    <source>
        <dbReference type="ARBA" id="ARBA00011058"/>
    </source>
</evidence>
<dbReference type="CDD" id="cd02022">
    <property type="entry name" value="DPCK"/>
    <property type="match status" value="1"/>
</dbReference>
<dbReference type="SUPFAM" id="SSF81301">
    <property type="entry name" value="Nucleotidyltransferase"/>
    <property type="match status" value="1"/>
</dbReference>
<gene>
    <name evidence="6 8" type="primary">coaE</name>
    <name evidence="8" type="ORF">GCM10010171_31070</name>
</gene>
<name>A0A918LDR1_9PSEU</name>
<keyword evidence="4 6" id="KW-0547">Nucleotide-binding</keyword>
<dbReference type="PROSITE" id="PS51219">
    <property type="entry name" value="DPCK"/>
    <property type="match status" value="1"/>
</dbReference>
<dbReference type="SUPFAM" id="SSF52540">
    <property type="entry name" value="P-loop containing nucleoside triphosphate hydrolases"/>
    <property type="match status" value="1"/>
</dbReference>
<dbReference type="Gene3D" id="3.40.50.300">
    <property type="entry name" value="P-loop containing nucleotide triphosphate hydrolases"/>
    <property type="match status" value="1"/>
</dbReference>
<keyword evidence="6" id="KW-0173">Coenzyme A biosynthesis</keyword>
<comment type="similarity">
    <text evidence="1">In the N-terminal section; belongs to the CoaE family.</text>
</comment>
<comment type="subcellular location">
    <subcellularLocation>
        <location evidence="6">Cytoplasm</location>
    </subcellularLocation>
</comment>
<evidence type="ECO:0000313" key="9">
    <source>
        <dbReference type="Proteomes" id="UP000660680"/>
    </source>
</evidence>
<dbReference type="NCBIfam" id="TIGR00152">
    <property type="entry name" value="dephospho-CoA kinase"/>
    <property type="match status" value="1"/>
</dbReference>
<comment type="catalytic activity">
    <reaction evidence="6">
        <text>3'-dephospho-CoA + ATP = ADP + CoA + H(+)</text>
        <dbReference type="Rhea" id="RHEA:18245"/>
        <dbReference type="ChEBI" id="CHEBI:15378"/>
        <dbReference type="ChEBI" id="CHEBI:30616"/>
        <dbReference type="ChEBI" id="CHEBI:57287"/>
        <dbReference type="ChEBI" id="CHEBI:57328"/>
        <dbReference type="ChEBI" id="CHEBI:456216"/>
        <dbReference type="EC" id="2.7.1.24"/>
    </reaction>
</comment>
<dbReference type="InterPro" id="IPR043519">
    <property type="entry name" value="NT_sf"/>
</dbReference>